<gene>
    <name evidence="3" type="ORF">DKX38_012669</name>
</gene>
<dbReference type="Proteomes" id="UP000326939">
    <property type="component" value="Chromosome 8"/>
</dbReference>
<accession>A0A5N5LP88</accession>
<evidence type="ECO:0000313" key="4">
    <source>
        <dbReference type="Proteomes" id="UP000326939"/>
    </source>
</evidence>
<keyword evidence="4" id="KW-1185">Reference proteome</keyword>
<keyword evidence="2" id="KW-0732">Signal</keyword>
<evidence type="ECO:0000313" key="3">
    <source>
        <dbReference type="EMBL" id="KAB5544557.1"/>
    </source>
</evidence>
<organism evidence="3 4">
    <name type="scientific">Salix brachista</name>
    <dbReference type="NCBI Taxonomy" id="2182728"/>
    <lineage>
        <taxon>Eukaryota</taxon>
        <taxon>Viridiplantae</taxon>
        <taxon>Streptophyta</taxon>
        <taxon>Embryophyta</taxon>
        <taxon>Tracheophyta</taxon>
        <taxon>Spermatophyta</taxon>
        <taxon>Magnoliopsida</taxon>
        <taxon>eudicotyledons</taxon>
        <taxon>Gunneridae</taxon>
        <taxon>Pentapetalae</taxon>
        <taxon>rosids</taxon>
        <taxon>fabids</taxon>
        <taxon>Malpighiales</taxon>
        <taxon>Salicaceae</taxon>
        <taxon>Saliceae</taxon>
        <taxon>Salix</taxon>
    </lineage>
</organism>
<comment type="caution">
    <text evidence="3">The sequence shown here is derived from an EMBL/GenBank/DDBJ whole genome shotgun (WGS) entry which is preliminary data.</text>
</comment>
<feature type="signal peptide" evidence="2">
    <location>
        <begin position="1"/>
        <end position="33"/>
    </location>
</feature>
<sequence length="163" mass="18250">MKNPFSSTTTLSTRGLLILTLLLLFFVISTSTGVPDSASLETSSRNHHQSHSCGSFPHKSSSGSWCIRFQRMNERRHLGIRFPPPPPIEIDPIYGVEKRLLWMNFGGGGDFKRSHEWREFGAAQAKVNQRMEAIGQISLSLMHSWSSASRLFLDEYTNHGGAS</sequence>
<dbReference type="EMBL" id="VDCV01000008">
    <property type="protein sequence ID" value="KAB5544557.1"/>
    <property type="molecule type" value="Genomic_DNA"/>
</dbReference>
<feature type="chain" id="PRO_5024395650" evidence="2">
    <location>
        <begin position="34"/>
        <end position="163"/>
    </location>
</feature>
<evidence type="ECO:0000256" key="2">
    <source>
        <dbReference type="SAM" id="SignalP"/>
    </source>
</evidence>
<protein>
    <submittedName>
        <fullName evidence="3">Uncharacterized protein</fullName>
    </submittedName>
</protein>
<feature type="region of interest" description="Disordered" evidence="1">
    <location>
        <begin position="37"/>
        <end position="61"/>
    </location>
</feature>
<dbReference type="AlphaFoldDB" id="A0A5N5LP88"/>
<reference evidence="4" key="1">
    <citation type="journal article" date="2019" name="Gigascience">
        <title>De novo genome assembly of the endangered Acer yangbiense, a plant species with extremely small populations endemic to Yunnan Province, China.</title>
        <authorList>
            <person name="Yang J."/>
            <person name="Wariss H.M."/>
            <person name="Tao L."/>
            <person name="Zhang R."/>
            <person name="Yun Q."/>
            <person name="Hollingsworth P."/>
            <person name="Dao Z."/>
            <person name="Luo G."/>
            <person name="Guo H."/>
            <person name="Ma Y."/>
            <person name="Sun W."/>
        </authorList>
    </citation>
    <scope>NUCLEOTIDE SEQUENCE [LARGE SCALE GENOMIC DNA]</scope>
    <source>
        <strain evidence="4">cv. br00</strain>
    </source>
</reference>
<evidence type="ECO:0000256" key="1">
    <source>
        <dbReference type="SAM" id="MobiDB-lite"/>
    </source>
</evidence>
<name>A0A5N5LP88_9ROSI</name>
<proteinExistence type="predicted"/>